<gene>
    <name evidence="1" type="ORF">GcM3_063014</name>
</gene>
<accession>A0A420IVH3</accession>
<keyword evidence="2" id="KW-1185">Reference proteome</keyword>
<dbReference type="AlphaFoldDB" id="A0A420IVH3"/>
<evidence type="ECO:0000313" key="1">
    <source>
        <dbReference type="EMBL" id="RKF78525.1"/>
    </source>
</evidence>
<name>A0A420IVH3_9PEZI</name>
<evidence type="ECO:0000313" key="2">
    <source>
        <dbReference type="Proteomes" id="UP000283383"/>
    </source>
</evidence>
<dbReference type="Proteomes" id="UP000283383">
    <property type="component" value="Unassembled WGS sequence"/>
</dbReference>
<comment type="caution">
    <text evidence="1">The sequence shown here is derived from an EMBL/GenBank/DDBJ whole genome shotgun (WGS) entry which is preliminary data.</text>
</comment>
<proteinExistence type="predicted"/>
<protein>
    <submittedName>
        <fullName evidence="1">Uncharacterized protein</fullName>
    </submittedName>
</protein>
<sequence length="93" mass="10116">MPVSPLSVIITLCGSVGYGILPYLTEAHDEVSKEEGGIVLSILGLDPEKVGNLVYKISPAAVKRVNNMYHIVGIRPSIKYYNLVDPTDFELAL</sequence>
<organism evidence="1 2">
    <name type="scientific">Golovinomyces cichoracearum</name>
    <dbReference type="NCBI Taxonomy" id="62708"/>
    <lineage>
        <taxon>Eukaryota</taxon>
        <taxon>Fungi</taxon>
        <taxon>Dikarya</taxon>
        <taxon>Ascomycota</taxon>
        <taxon>Pezizomycotina</taxon>
        <taxon>Leotiomycetes</taxon>
        <taxon>Erysiphales</taxon>
        <taxon>Erysiphaceae</taxon>
        <taxon>Golovinomyces</taxon>
    </lineage>
</organism>
<reference evidence="1 2" key="1">
    <citation type="journal article" date="2018" name="BMC Genomics">
        <title>Comparative genome analyses reveal sequence features reflecting distinct modes of host-adaptation between dicot and monocot powdery mildew.</title>
        <authorList>
            <person name="Wu Y."/>
            <person name="Ma X."/>
            <person name="Pan Z."/>
            <person name="Kale S.D."/>
            <person name="Song Y."/>
            <person name="King H."/>
            <person name="Zhang Q."/>
            <person name="Presley C."/>
            <person name="Deng X."/>
            <person name="Wei C.I."/>
            <person name="Xiao S."/>
        </authorList>
    </citation>
    <scope>NUCLEOTIDE SEQUENCE [LARGE SCALE GENOMIC DNA]</scope>
    <source>
        <strain evidence="1">UMSG3</strain>
    </source>
</reference>
<dbReference type="EMBL" id="MCBQ01006374">
    <property type="protein sequence ID" value="RKF78525.1"/>
    <property type="molecule type" value="Genomic_DNA"/>
</dbReference>